<gene>
    <name evidence="3" type="ORF">EZMO1_4242</name>
</gene>
<dbReference type="GO" id="GO:0016491">
    <property type="term" value="F:oxidoreductase activity"/>
    <property type="evidence" value="ECO:0007669"/>
    <property type="project" value="InterPro"/>
</dbReference>
<feature type="domain" description="Thioredoxin" evidence="2">
    <location>
        <begin position="64"/>
        <end position="248"/>
    </location>
</feature>
<protein>
    <submittedName>
        <fullName evidence="3">Metal resistance protein</fullName>
    </submittedName>
</protein>
<proteinExistence type="predicted"/>
<feature type="signal peptide" evidence="1">
    <location>
        <begin position="1"/>
        <end position="26"/>
    </location>
</feature>
<dbReference type="Pfam" id="PF01323">
    <property type="entry name" value="DSBA"/>
    <property type="match status" value="1"/>
</dbReference>
<name>A0A142BHD8_9GAMM</name>
<evidence type="ECO:0000256" key="1">
    <source>
        <dbReference type="SAM" id="SignalP"/>
    </source>
</evidence>
<dbReference type="STRING" id="570277.EZMO1_4242"/>
<dbReference type="PROSITE" id="PS51352">
    <property type="entry name" value="THIOREDOXIN_2"/>
    <property type="match status" value="1"/>
</dbReference>
<feature type="chain" id="PRO_5007492695" evidence="1">
    <location>
        <begin position="27"/>
        <end position="248"/>
    </location>
</feature>
<reference evidence="3 4" key="1">
    <citation type="journal article" date="2016" name="Front. Microbiol.">
        <title>Genomic Insight into the Host-Endosymbiont Relationship of Endozoicomonas montiporae CL-33(T) with its Coral Host.</title>
        <authorList>
            <person name="Ding J.-Y."/>
            <person name="Shiu J.-H."/>
            <person name="Chen W.-M."/>
            <person name="Chiang Y.-R."/>
            <person name="Tang S.-L."/>
        </authorList>
    </citation>
    <scope>NUCLEOTIDE SEQUENCE [LARGE SCALE GENOMIC DNA]</scope>
    <source>
        <strain evidence="3 4">CL-33</strain>
    </source>
</reference>
<sequence>MKCSMKKLFSTITLLTAVSTITPLSAAPLDADQQQLVRELVRSTLIENPEIFVEVMGELQKRERQAQADAQRASLDNNKDRLFNTSGDPFIGNPKGKLSMVYFADYNCGFCKRQDPILEQMVKQYPDLKIIYKELPVLGETSREAAELVLAAHQHHPDIYQKLHQRLMAKPGGHDSASIAAAFKAEGLDVDELRKKVDGTIKATIDNNQRLAAELGIRGTPAMVFADEILGGFTNADQLSDKVKSRLN</sequence>
<organism evidence="3 4">
    <name type="scientific">Endozoicomonas montiporae CL-33</name>
    <dbReference type="NCBI Taxonomy" id="570277"/>
    <lineage>
        <taxon>Bacteria</taxon>
        <taxon>Pseudomonadati</taxon>
        <taxon>Pseudomonadota</taxon>
        <taxon>Gammaproteobacteria</taxon>
        <taxon>Oceanospirillales</taxon>
        <taxon>Endozoicomonadaceae</taxon>
        <taxon>Endozoicomonas</taxon>
    </lineage>
</organism>
<dbReference type="Gene3D" id="3.40.30.10">
    <property type="entry name" value="Glutaredoxin"/>
    <property type="match status" value="1"/>
</dbReference>
<dbReference type="PATRIC" id="fig|570277.3.peg.4556"/>
<dbReference type="EMBL" id="CP013251">
    <property type="protein sequence ID" value="AMO58164.1"/>
    <property type="molecule type" value="Genomic_DNA"/>
</dbReference>
<dbReference type="InterPro" id="IPR001853">
    <property type="entry name" value="DSBA-like_thioredoxin_dom"/>
</dbReference>
<dbReference type="KEGG" id="emp:EZMO1_4242"/>
<accession>A0A142BHD8</accession>
<dbReference type="InterPro" id="IPR041205">
    <property type="entry name" value="ScsC_N"/>
</dbReference>
<dbReference type="SUPFAM" id="SSF52833">
    <property type="entry name" value="Thioredoxin-like"/>
    <property type="match status" value="1"/>
</dbReference>
<dbReference type="InterPro" id="IPR036249">
    <property type="entry name" value="Thioredoxin-like_sf"/>
</dbReference>
<evidence type="ECO:0000259" key="2">
    <source>
        <dbReference type="PROSITE" id="PS51352"/>
    </source>
</evidence>
<dbReference type="Proteomes" id="UP000071065">
    <property type="component" value="Chromosome"/>
</dbReference>
<dbReference type="InterPro" id="IPR013766">
    <property type="entry name" value="Thioredoxin_domain"/>
</dbReference>
<keyword evidence="1" id="KW-0732">Signal</keyword>
<dbReference type="Pfam" id="PF18312">
    <property type="entry name" value="ScsC_N"/>
    <property type="match status" value="1"/>
</dbReference>
<dbReference type="AlphaFoldDB" id="A0A142BHD8"/>
<dbReference type="CDD" id="cd03023">
    <property type="entry name" value="DsbA_Com1_like"/>
    <property type="match status" value="1"/>
</dbReference>
<evidence type="ECO:0000313" key="4">
    <source>
        <dbReference type="Proteomes" id="UP000071065"/>
    </source>
</evidence>
<evidence type="ECO:0000313" key="3">
    <source>
        <dbReference type="EMBL" id="AMO58164.1"/>
    </source>
</evidence>